<dbReference type="InterPro" id="IPR011006">
    <property type="entry name" value="CheY-like_superfamily"/>
</dbReference>
<keyword evidence="5" id="KW-0805">Transcription regulation</keyword>
<reference evidence="14 15" key="1">
    <citation type="submission" date="2017-01" db="EMBL/GenBank/DDBJ databases">
        <title>Bacillus phylogenomics.</title>
        <authorList>
            <person name="Dunlap C."/>
        </authorList>
    </citation>
    <scope>NUCLEOTIDE SEQUENCE [LARGE SCALE GENOMIC DNA]</scope>
    <source>
        <strain evidence="14 15">NRRL B-41282</strain>
    </source>
</reference>
<dbReference type="EMBL" id="QSND01000002">
    <property type="protein sequence ID" value="KAA6451634.1"/>
    <property type="molecule type" value="Genomic_DNA"/>
</dbReference>
<evidence type="ECO:0000256" key="8">
    <source>
        <dbReference type="ARBA" id="ARBA00023163"/>
    </source>
</evidence>
<evidence type="ECO:0000256" key="3">
    <source>
        <dbReference type="ARBA" id="ARBA00022553"/>
    </source>
</evidence>
<dbReference type="Gene3D" id="6.10.250.690">
    <property type="match status" value="1"/>
</dbReference>
<sequence>MEQTKETKILVVDDEARIRRLLKMYLERENYLIEEAENGDEAIDKALGNHYDLILLDLMMPGTDGVEVCRQVRDKKATPIIMLTAKGEEANRVQGFEVGTDDYIVKPFSPREVVLRVKALLRRSSQTSYLNTDTTAKNVLVFSHLSIDHDAHRVMADGTEVSLTPKEYELLYFLAKTPDKVYDREKLLKEVWQYEFFGDLRTVDTHVKRLREKLNKVSPKAAKKIVTVWGVGYKFEVGNE</sequence>
<keyword evidence="7" id="KW-0010">Activator</keyword>
<feature type="DNA-binding region" description="OmpR/PhoB-type" evidence="10">
    <location>
        <begin position="137"/>
        <end position="237"/>
    </location>
</feature>
<accession>A0A1R1S2G4</accession>
<dbReference type="SMART" id="SM00862">
    <property type="entry name" value="Trans_reg_C"/>
    <property type="match status" value="1"/>
</dbReference>
<evidence type="ECO:0000256" key="2">
    <source>
        <dbReference type="ARBA" id="ARBA00022490"/>
    </source>
</evidence>
<dbReference type="Gene3D" id="3.40.50.2300">
    <property type="match status" value="1"/>
</dbReference>
<dbReference type="GO" id="GO:0000156">
    <property type="term" value="F:phosphorelay response regulator activity"/>
    <property type="evidence" value="ECO:0007669"/>
    <property type="project" value="TreeGrafter"/>
</dbReference>
<dbReference type="STRING" id="1925020.BTA30_02320"/>
<evidence type="ECO:0000256" key="10">
    <source>
        <dbReference type="PROSITE-ProRule" id="PRU01091"/>
    </source>
</evidence>
<organism evidence="14 15">
    <name type="scientific">Bacillus swezeyi</name>
    <dbReference type="NCBI Taxonomy" id="1925020"/>
    <lineage>
        <taxon>Bacteria</taxon>
        <taxon>Bacillati</taxon>
        <taxon>Bacillota</taxon>
        <taxon>Bacilli</taxon>
        <taxon>Bacillales</taxon>
        <taxon>Bacillaceae</taxon>
        <taxon>Bacillus</taxon>
    </lineage>
</organism>
<dbReference type="GO" id="GO:0000976">
    <property type="term" value="F:transcription cis-regulatory region binding"/>
    <property type="evidence" value="ECO:0007669"/>
    <property type="project" value="TreeGrafter"/>
</dbReference>
<dbReference type="PROSITE" id="PS51755">
    <property type="entry name" value="OMPR_PHOB"/>
    <property type="match status" value="1"/>
</dbReference>
<dbReference type="GO" id="GO:0005829">
    <property type="term" value="C:cytosol"/>
    <property type="evidence" value="ECO:0007669"/>
    <property type="project" value="TreeGrafter"/>
</dbReference>
<keyword evidence="3 9" id="KW-0597">Phosphoprotein</keyword>
<dbReference type="Pfam" id="PF00072">
    <property type="entry name" value="Response_reg"/>
    <property type="match status" value="1"/>
</dbReference>
<dbReference type="PANTHER" id="PTHR48111">
    <property type="entry name" value="REGULATOR OF RPOS"/>
    <property type="match status" value="1"/>
</dbReference>
<protein>
    <submittedName>
        <fullName evidence="14">DNA-binding response regulator</fullName>
    </submittedName>
</protein>
<proteinExistence type="predicted"/>
<evidence type="ECO:0000256" key="5">
    <source>
        <dbReference type="ARBA" id="ARBA00023015"/>
    </source>
</evidence>
<feature type="domain" description="Response regulatory" evidence="11">
    <location>
        <begin position="8"/>
        <end position="121"/>
    </location>
</feature>
<keyword evidence="6 10" id="KW-0238">DNA-binding</keyword>
<keyword evidence="8" id="KW-0804">Transcription</keyword>
<dbReference type="EMBL" id="MTJL01000030">
    <property type="protein sequence ID" value="OMI02883.1"/>
    <property type="molecule type" value="Genomic_DNA"/>
</dbReference>
<comment type="subcellular location">
    <subcellularLocation>
        <location evidence="1">Cytoplasm</location>
    </subcellularLocation>
</comment>
<keyword evidence="4" id="KW-0902">Two-component regulatory system</keyword>
<dbReference type="InterPro" id="IPR001867">
    <property type="entry name" value="OmpR/PhoB-type_DNA-bd"/>
</dbReference>
<dbReference type="SUPFAM" id="SSF52172">
    <property type="entry name" value="CheY-like"/>
    <property type="match status" value="1"/>
</dbReference>
<dbReference type="FunFam" id="3.40.50.2300:FF:000001">
    <property type="entry name" value="DNA-binding response regulator PhoB"/>
    <property type="match status" value="1"/>
</dbReference>
<accession>A0A1R1QFX9</accession>
<dbReference type="OrthoDB" id="9790442at2"/>
<dbReference type="RefSeq" id="WP_076758757.1">
    <property type="nucleotide sequence ID" value="NZ_CP133085.1"/>
</dbReference>
<dbReference type="Gene3D" id="1.10.10.10">
    <property type="entry name" value="Winged helix-like DNA-binding domain superfamily/Winged helix DNA-binding domain"/>
    <property type="match status" value="1"/>
</dbReference>
<evidence type="ECO:0000313" key="16">
    <source>
        <dbReference type="Proteomes" id="UP000324326"/>
    </source>
</evidence>
<evidence type="ECO:0000256" key="9">
    <source>
        <dbReference type="PROSITE-ProRule" id="PRU00169"/>
    </source>
</evidence>
<reference evidence="13 16" key="2">
    <citation type="submission" date="2018-08" db="EMBL/GenBank/DDBJ databases">
        <title>Bacillus phenotypic plasticity.</title>
        <authorList>
            <person name="Hurtado E."/>
        </authorList>
    </citation>
    <scope>NUCLEOTIDE SEQUENCE [LARGE SCALE GENOMIC DNA]</scope>
    <source>
        <strain evidence="13 16">427</strain>
    </source>
</reference>
<dbReference type="GO" id="GO:0006355">
    <property type="term" value="P:regulation of DNA-templated transcription"/>
    <property type="evidence" value="ECO:0007669"/>
    <property type="project" value="InterPro"/>
</dbReference>
<dbReference type="SMART" id="SM00448">
    <property type="entry name" value="REC"/>
    <property type="match status" value="1"/>
</dbReference>
<dbReference type="GO" id="GO:0032993">
    <property type="term" value="C:protein-DNA complex"/>
    <property type="evidence" value="ECO:0007669"/>
    <property type="project" value="TreeGrafter"/>
</dbReference>
<dbReference type="FunFam" id="1.10.10.10:FF:000018">
    <property type="entry name" value="DNA-binding response regulator ResD"/>
    <property type="match status" value="1"/>
</dbReference>
<dbReference type="Proteomes" id="UP000187367">
    <property type="component" value="Unassembled WGS sequence"/>
</dbReference>
<evidence type="ECO:0000313" key="13">
    <source>
        <dbReference type="EMBL" id="KAA6451634.1"/>
    </source>
</evidence>
<evidence type="ECO:0000259" key="12">
    <source>
        <dbReference type="PROSITE" id="PS51755"/>
    </source>
</evidence>
<dbReference type="PANTHER" id="PTHR48111:SF44">
    <property type="entry name" value="TRANSCRIPTIONAL REGULATORY PROTEIN RESD"/>
    <property type="match status" value="1"/>
</dbReference>
<dbReference type="Pfam" id="PF00486">
    <property type="entry name" value="Trans_reg_C"/>
    <property type="match status" value="1"/>
</dbReference>
<evidence type="ECO:0000259" key="11">
    <source>
        <dbReference type="PROSITE" id="PS50110"/>
    </source>
</evidence>
<dbReference type="InterPro" id="IPR036388">
    <property type="entry name" value="WH-like_DNA-bd_sf"/>
</dbReference>
<feature type="modified residue" description="4-aspartylphosphate" evidence="9">
    <location>
        <position position="57"/>
    </location>
</feature>
<keyword evidence="15" id="KW-1185">Reference proteome</keyword>
<keyword evidence="2" id="KW-0963">Cytoplasm</keyword>
<dbReference type="AlphaFoldDB" id="A0A1R1QFX9"/>
<evidence type="ECO:0000256" key="7">
    <source>
        <dbReference type="ARBA" id="ARBA00023159"/>
    </source>
</evidence>
<evidence type="ECO:0000313" key="15">
    <source>
        <dbReference type="Proteomes" id="UP000187367"/>
    </source>
</evidence>
<dbReference type="CDD" id="cd00383">
    <property type="entry name" value="trans_reg_C"/>
    <property type="match status" value="1"/>
</dbReference>
<dbReference type="InterPro" id="IPR001789">
    <property type="entry name" value="Sig_transdc_resp-reg_receiver"/>
</dbReference>
<name>A0A1R1QFX9_9BACI</name>
<dbReference type="GeneID" id="92790385"/>
<gene>
    <name evidence="14" type="ORF">BW143_15435</name>
    <name evidence="13" type="ORF">DX927_12960</name>
</gene>
<evidence type="ECO:0000256" key="1">
    <source>
        <dbReference type="ARBA" id="ARBA00004496"/>
    </source>
</evidence>
<dbReference type="Proteomes" id="UP000324326">
    <property type="component" value="Unassembled WGS sequence"/>
</dbReference>
<dbReference type="InterPro" id="IPR039420">
    <property type="entry name" value="WalR-like"/>
</dbReference>
<dbReference type="PROSITE" id="PS50110">
    <property type="entry name" value="RESPONSE_REGULATORY"/>
    <property type="match status" value="1"/>
</dbReference>
<evidence type="ECO:0000256" key="6">
    <source>
        <dbReference type="ARBA" id="ARBA00023125"/>
    </source>
</evidence>
<evidence type="ECO:0000313" key="14">
    <source>
        <dbReference type="EMBL" id="OMI02883.1"/>
    </source>
</evidence>
<feature type="domain" description="OmpR/PhoB-type" evidence="12">
    <location>
        <begin position="137"/>
        <end position="237"/>
    </location>
</feature>
<comment type="caution">
    <text evidence="14">The sequence shown here is derived from an EMBL/GenBank/DDBJ whole genome shotgun (WGS) entry which is preliminary data.</text>
</comment>
<evidence type="ECO:0000256" key="4">
    <source>
        <dbReference type="ARBA" id="ARBA00023012"/>
    </source>
</evidence>